<organism evidence="1 2">
    <name type="scientific">Streptomyces echinoruber</name>
    <dbReference type="NCBI Taxonomy" id="68898"/>
    <lineage>
        <taxon>Bacteria</taxon>
        <taxon>Bacillati</taxon>
        <taxon>Actinomycetota</taxon>
        <taxon>Actinomycetes</taxon>
        <taxon>Kitasatosporales</taxon>
        <taxon>Streptomycetaceae</taxon>
        <taxon>Streptomyces</taxon>
    </lineage>
</organism>
<comment type="caution">
    <text evidence="1">The sequence shown here is derived from an EMBL/GenBank/DDBJ whole genome shotgun (WGS) entry which is preliminary data.</text>
</comment>
<evidence type="ECO:0000313" key="1">
    <source>
        <dbReference type="EMBL" id="GGZ80249.1"/>
    </source>
</evidence>
<reference evidence="1" key="2">
    <citation type="submission" date="2020-09" db="EMBL/GenBank/DDBJ databases">
        <authorList>
            <person name="Sun Q."/>
            <person name="Ohkuma M."/>
        </authorList>
    </citation>
    <scope>NUCLEOTIDE SEQUENCE</scope>
    <source>
        <strain evidence="1">JCM 5016</strain>
    </source>
</reference>
<dbReference type="Proteomes" id="UP000623010">
    <property type="component" value="Unassembled WGS sequence"/>
</dbReference>
<dbReference type="InterPro" id="IPR011855">
    <property type="entry name" value="Phgtail_TP901_1"/>
</dbReference>
<dbReference type="AlphaFoldDB" id="A0A918R3G8"/>
<dbReference type="Pfam" id="PF06199">
    <property type="entry name" value="Phage_tail_2"/>
    <property type="match status" value="1"/>
</dbReference>
<protein>
    <submittedName>
        <fullName evidence="1">Uncharacterized protein</fullName>
    </submittedName>
</protein>
<sequence>MPKMVLLAQYLSINGQTLTTYTKKAELSVEVEDKDVTTYASLGWKEVLGGLKSGELGCEFLQDFAASQLDAIMWPLLGTVVPFEVRADQGARSPSNPGYTGNILINGWNPIEGSVGDEATVSLGFPTSGAVTRATS</sequence>
<accession>A0A918R3G8</accession>
<dbReference type="RefSeq" id="WP_190056752.1">
    <property type="nucleotide sequence ID" value="NZ_BMWH01000004.1"/>
</dbReference>
<evidence type="ECO:0000313" key="2">
    <source>
        <dbReference type="Proteomes" id="UP000623010"/>
    </source>
</evidence>
<keyword evidence="2" id="KW-1185">Reference proteome</keyword>
<dbReference type="EMBL" id="BMWH01000004">
    <property type="protein sequence ID" value="GGZ80249.1"/>
    <property type="molecule type" value="Genomic_DNA"/>
</dbReference>
<proteinExistence type="predicted"/>
<name>A0A918R3G8_9ACTN</name>
<reference evidence="1" key="1">
    <citation type="journal article" date="2014" name="Int. J. Syst. Evol. Microbiol.">
        <title>Complete genome sequence of Corynebacterium casei LMG S-19264T (=DSM 44701T), isolated from a smear-ripened cheese.</title>
        <authorList>
            <consortium name="US DOE Joint Genome Institute (JGI-PGF)"/>
            <person name="Walter F."/>
            <person name="Albersmeier A."/>
            <person name="Kalinowski J."/>
            <person name="Ruckert C."/>
        </authorList>
    </citation>
    <scope>NUCLEOTIDE SEQUENCE</scope>
    <source>
        <strain evidence="1">JCM 5016</strain>
    </source>
</reference>
<gene>
    <name evidence="1" type="ORF">GCM10010389_17520</name>
</gene>